<proteinExistence type="predicted"/>
<keyword evidence="1" id="KW-0805">Transcription regulation</keyword>
<accession>A0A1I2PQC7</accession>
<dbReference type="InterPro" id="IPR036390">
    <property type="entry name" value="WH_DNA-bd_sf"/>
</dbReference>
<dbReference type="PANTHER" id="PTHR33164:SF89">
    <property type="entry name" value="MARR FAMILY REGULATORY PROTEIN"/>
    <property type="match status" value="1"/>
</dbReference>
<gene>
    <name evidence="5" type="ORF">SAMN02910432_00149</name>
</gene>
<evidence type="ECO:0000256" key="1">
    <source>
        <dbReference type="ARBA" id="ARBA00023015"/>
    </source>
</evidence>
<evidence type="ECO:0000256" key="2">
    <source>
        <dbReference type="ARBA" id="ARBA00023125"/>
    </source>
</evidence>
<feature type="domain" description="HTH marR-type" evidence="4">
    <location>
        <begin position="1"/>
        <end position="142"/>
    </location>
</feature>
<reference evidence="6" key="1">
    <citation type="submission" date="2016-10" db="EMBL/GenBank/DDBJ databases">
        <authorList>
            <person name="Varghese N."/>
            <person name="Submissions S."/>
        </authorList>
    </citation>
    <scope>NUCLEOTIDE SEQUENCE [LARGE SCALE GENOMIC DNA]</scope>
    <source>
        <strain evidence="6">DSM 20403</strain>
    </source>
</reference>
<dbReference type="Proteomes" id="UP000182635">
    <property type="component" value="Unassembled WGS sequence"/>
</dbReference>
<evidence type="ECO:0000313" key="5">
    <source>
        <dbReference type="EMBL" id="SFG15816.1"/>
    </source>
</evidence>
<dbReference type="SMART" id="SM00347">
    <property type="entry name" value="HTH_MARR"/>
    <property type="match status" value="1"/>
</dbReference>
<evidence type="ECO:0000259" key="4">
    <source>
        <dbReference type="PROSITE" id="PS50995"/>
    </source>
</evidence>
<sequence>MPDYSLNMSIDLTWFKCNMLYSRWAAKNGMGYPEMMVLYGLYAFKCSSQKEIAEHCGIVKQTVNTVVHDLEKHGLIEMTPSKTDKRSRIISLTDAGQAYALEKIGPLLDTEKQICHQIGSDRISSAVETLDLFNVLFERNLNEV</sequence>
<keyword evidence="2 5" id="KW-0238">DNA-binding</keyword>
<dbReference type="GO" id="GO:0003677">
    <property type="term" value="F:DNA binding"/>
    <property type="evidence" value="ECO:0007669"/>
    <property type="project" value="UniProtKB-KW"/>
</dbReference>
<dbReference type="RefSeq" id="WP_046922772.1">
    <property type="nucleotide sequence ID" value="NZ_AYYL01000059.1"/>
</dbReference>
<dbReference type="Gene3D" id="1.10.10.10">
    <property type="entry name" value="Winged helix-like DNA-binding domain superfamily/Winged helix DNA-binding domain"/>
    <property type="match status" value="1"/>
</dbReference>
<dbReference type="EMBL" id="FOPI01000003">
    <property type="protein sequence ID" value="SFG15816.1"/>
    <property type="molecule type" value="Genomic_DNA"/>
</dbReference>
<dbReference type="InterPro" id="IPR039422">
    <property type="entry name" value="MarR/SlyA-like"/>
</dbReference>
<organism evidence="5 6">
    <name type="scientific">Ligilactobacillus ruminis DSM 20403 = NBRC 102161</name>
    <dbReference type="NCBI Taxonomy" id="1423798"/>
    <lineage>
        <taxon>Bacteria</taxon>
        <taxon>Bacillati</taxon>
        <taxon>Bacillota</taxon>
        <taxon>Bacilli</taxon>
        <taxon>Lactobacillales</taxon>
        <taxon>Lactobacillaceae</taxon>
        <taxon>Ligilactobacillus</taxon>
    </lineage>
</organism>
<dbReference type="PRINTS" id="PR00598">
    <property type="entry name" value="HTHMARR"/>
</dbReference>
<dbReference type="InterPro" id="IPR036388">
    <property type="entry name" value="WH-like_DNA-bd_sf"/>
</dbReference>
<protein>
    <submittedName>
        <fullName evidence="5">DNA-binding transcriptional regulator, MarR family</fullName>
    </submittedName>
</protein>
<dbReference type="PANTHER" id="PTHR33164">
    <property type="entry name" value="TRANSCRIPTIONAL REGULATOR, MARR FAMILY"/>
    <property type="match status" value="1"/>
</dbReference>
<keyword evidence="3" id="KW-0804">Transcription</keyword>
<dbReference type="OrthoDB" id="5419426at2"/>
<dbReference type="Pfam" id="PF12802">
    <property type="entry name" value="MarR_2"/>
    <property type="match status" value="1"/>
</dbReference>
<dbReference type="PROSITE" id="PS50995">
    <property type="entry name" value="HTH_MARR_2"/>
    <property type="match status" value="1"/>
</dbReference>
<evidence type="ECO:0000313" key="6">
    <source>
        <dbReference type="Proteomes" id="UP000182635"/>
    </source>
</evidence>
<dbReference type="GO" id="GO:0006950">
    <property type="term" value="P:response to stress"/>
    <property type="evidence" value="ECO:0007669"/>
    <property type="project" value="TreeGrafter"/>
</dbReference>
<dbReference type="AlphaFoldDB" id="A0A1I2PQC7"/>
<dbReference type="InterPro" id="IPR000835">
    <property type="entry name" value="HTH_MarR-typ"/>
</dbReference>
<dbReference type="InterPro" id="IPR023187">
    <property type="entry name" value="Tscrpt_reg_MarR-type_CS"/>
</dbReference>
<dbReference type="GO" id="GO:0003700">
    <property type="term" value="F:DNA-binding transcription factor activity"/>
    <property type="evidence" value="ECO:0007669"/>
    <property type="project" value="InterPro"/>
</dbReference>
<evidence type="ECO:0000256" key="3">
    <source>
        <dbReference type="ARBA" id="ARBA00023163"/>
    </source>
</evidence>
<name>A0A1I2PQC7_9LACO</name>
<dbReference type="SUPFAM" id="SSF46785">
    <property type="entry name" value="Winged helix' DNA-binding domain"/>
    <property type="match status" value="1"/>
</dbReference>
<dbReference type="PROSITE" id="PS01117">
    <property type="entry name" value="HTH_MARR_1"/>
    <property type="match status" value="1"/>
</dbReference>